<protein>
    <submittedName>
        <fullName evidence="2">Uncharacterized protein</fullName>
    </submittedName>
</protein>
<keyword evidence="3" id="KW-1185">Reference proteome</keyword>
<comment type="caution">
    <text evidence="2">The sequence shown here is derived from an EMBL/GenBank/DDBJ whole genome shotgun (WGS) entry which is preliminary data.</text>
</comment>
<proteinExistence type="predicted"/>
<accession>A0A9P7KK79</accession>
<dbReference type="OrthoDB" id="2150324at2759"/>
<dbReference type="Proteomes" id="UP000717328">
    <property type="component" value="Unassembled WGS sequence"/>
</dbReference>
<evidence type="ECO:0000256" key="1">
    <source>
        <dbReference type="SAM" id="MobiDB-lite"/>
    </source>
</evidence>
<gene>
    <name evidence="2" type="ORF">H0H81_003406</name>
</gene>
<dbReference type="AlphaFoldDB" id="A0A9P7KK79"/>
<evidence type="ECO:0000313" key="3">
    <source>
        <dbReference type="Proteomes" id="UP000717328"/>
    </source>
</evidence>
<reference evidence="2" key="1">
    <citation type="submission" date="2021-02" db="EMBL/GenBank/DDBJ databases">
        <authorList>
            <person name="Nieuwenhuis M."/>
            <person name="Van De Peppel L.J.J."/>
        </authorList>
    </citation>
    <scope>NUCLEOTIDE SEQUENCE</scope>
    <source>
        <strain evidence="2">D49</strain>
    </source>
</reference>
<name>A0A9P7KK79_9AGAR</name>
<organism evidence="2 3">
    <name type="scientific">Sphagnurus paluster</name>
    <dbReference type="NCBI Taxonomy" id="117069"/>
    <lineage>
        <taxon>Eukaryota</taxon>
        <taxon>Fungi</taxon>
        <taxon>Dikarya</taxon>
        <taxon>Basidiomycota</taxon>
        <taxon>Agaricomycotina</taxon>
        <taxon>Agaricomycetes</taxon>
        <taxon>Agaricomycetidae</taxon>
        <taxon>Agaricales</taxon>
        <taxon>Tricholomatineae</taxon>
        <taxon>Lyophyllaceae</taxon>
        <taxon>Sphagnurus</taxon>
    </lineage>
</organism>
<feature type="region of interest" description="Disordered" evidence="1">
    <location>
        <begin position="159"/>
        <end position="186"/>
    </location>
</feature>
<evidence type="ECO:0000313" key="2">
    <source>
        <dbReference type="EMBL" id="KAG5652844.1"/>
    </source>
</evidence>
<dbReference type="EMBL" id="JABCKI010000093">
    <property type="protein sequence ID" value="KAG5652844.1"/>
    <property type="molecule type" value="Genomic_DNA"/>
</dbReference>
<sequence length="212" mass="24203">MLAFKLYINRVHLPAFQYFIPTEEELRLARVYSERADARNNRLGRRFGHPALHADLFTPMLHAKMMPLLSQVYQGKIGKEEAKLNEYGGQKMEAQIIPGGIKIAAVSQNDLEYDPALYQRDRGELDWDARSMASTAMFDNESSAKSLYHANSPSIPKVPGYDRYLAGGPQHQPNQSEIELSKMDSMQEPLLSPRSYDYYQQQQAFASQQSLR</sequence>
<reference evidence="2" key="2">
    <citation type="submission" date="2021-10" db="EMBL/GenBank/DDBJ databases">
        <title>Phylogenomics reveals ancestral predisposition of the termite-cultivated fungus Termitomyces towards a domesticated lifestyle.</title>
        <authorList>
            <person name="Auxier B."/>
            <person name="Grum-Grzhimaylo A."/>
            <person name="Cardenas M.E."/>
            <person name="Lodge J.D."/>
            <person name="Laessoe T."/>
            <person name="Pedersen O."/>
            <person name="Smith M.E."/>
            <person name="Kuyper T.W."/>
            <person name="Franco-Molano E.A."/>
            <person name="Baroni T.J."/>
            <person name="Aanen D.K."/>
        </authorList>
    </citation>
    <scope>NUCLEOTIDE SEQUENCE</scope>
    <source>
        <strain evidence="2">D49</strain>
    </source>
</reference>